<dbReference type="GO" id="GO:0006120">
    <property type="term" value="P:mitochondrial electron transport, NADH to ubiquinone"/>
    <property type="evidence" value="ECO:0007669"/>
    <property type="project" value="TreeGrafter"/>
</dbReference>
<gene>
    <name evidence="3" type="primary">lbsA</name>
    <name evidence="3" type="ORF">LOC62_05G007073</name>
</gene>
<dbReference type="EMBL" id="CP086718">
    <property type="protein sequence ID" value="WOO83555.1"/>
    <property type="molecule type" value="Genomic_DNA"/>
</dbReference>
<dbReference type="GO" id="GO:0005739">
    <property type="term" value="C:mitochondrion"/>
    <property type="evidence" value="ECO:0007669"/>
    <property type="project" value="GOC"/>
</dbReference>
<feature type="region of interest" description="Disordered" evidence="1">
    <location>
        <begin position="22"/>
        <end position="60"/>
    </location>
</feature>
<dbReference type="InterPro" id="IPR019401">
    <property type="entry name" value="Znf_CHCC"/>
</dbReference>
<dbReference type="AlphaFoldDB" id="A0AAF0YBA1"/>
<evidence type="ECO:0000259" key="2">
    <source>
        <dbReference type="Pfam" id="PF10276"/>
    </source>
</evidence>
<dbReference type="Gene3D" id="2.60.260.40">
    <property type="entry name" value="q5lls5 like domains"/>
    <property type="match status" value="1"/>
</dbReference>
<dbReference type="FunFam" id="2.60.260.40:FF:000003">
    <property type="entry name" value="NADH dehydrogenase [ubiquinone] iron-sulfur protein 6, mitochondrial"/>
    <property type="match status" value="1"/>
</dbReference>
<evidence type="ECO:0000313" key="4">
    <source>
        <dbReference type="Proteomes" id="UP000827549"/>
    </source>
</evidence>
<dbReference type="Proteomes" id="UP000827549">
    <property type="component" value="Chromosome 5"/>
</dbReference>
<reference evidence="3" key="1">
    <citation type="submission" date="2023-10" db="EMBL/GenBank/DDBJ databases">
        <authorList>
            <person name="Noh H."/>
        </authorList>
    </citation>
    <scope>NUCLEOTIDE SEQUENCE</scope>
    <source>
        <strain evidence="3">DUCC4014</strain>
    </source>
</reference>
<dbReference type="PANTHER" id="PTHR13156">
    <property type="entry name" value="NADH-UBIQUINONE OXIDOREDUCTASE 13 KD-A SUBUNIT"/>
    <property type="match status" value="1"/>
</dbReference>
<proteinExistence type="predicted"/>
<name>A0AAF0YBA1_9TREE</name>
<keyword evidence="4" id="KW-1185">Reference proteome</keyword>
<evidence type="ECO:0000256" key="1">
    <source>
        <dbReference type="SAM" id="MobiDB-lite"/>
    </source>
</evidence>
<accession>A0AAF0YBA1</accession>
<feature type="domain" description="Zinc finger CHCC-type" evidence="2">
    <location>
        <begin position="100"/>
        <end position="136"/>
    </location>
</feature>
<feature type="compositionally biased region" description="Polar residues" evidence="1">
    <location>
        <begin position="48"/>
        <end position="59"/>
    </location>
</feature>
<dbReference type="GeneID" id="87810247"/>
<protein>
    <submittedName>
        <fullName evidence="3">Lactobacillus shifted protein</fullName>
    </submittedName>
</protein>
<evidence type="ECO:0000313" key="3">
    <source>
        <dbReference type="EMBL" id="WOO83555.1"/>
    </source>
</evidence>
<feature type="compositionally biased region" description="Low complexity" evidence="1">
    <location>
        <begin position="22"/>
        <end position="37"/>
    </location>
</feature>
<sequence>MSVLAARRAWRLPALAARQVRLASSSSSSSAPAFSPSDKAPRDAAPAQSPNVAGTWSRDQNPKAAAFDNSRFEQVDFAVQPDSLSAMGLVSEQPITFVHQRVIACDGGGGPLGHPKIFINLDKEGPRACGYCGARYEQEHHH</sequence>
<dbReference type="PANTHER" id="PTHR13156:SF0">
    <property type="entry name" value="NADH DEHYDROGENASE [UBIQUINONE] IRON-SULFUR PROTEIN 6, MITOCHONDRIAL"/>
    <property type="match status" value="1"/>
</dbReference>
<dbReference type="RefSeq" id="XP_062629581.1">
    <property type="nucleotide sequence ID" value="XM_062773597.1"/>
</dbReference>
<dbReference type="Pfam" id="PF10276">
    <property type="entry name" value="zf-CHCC"/>
    <property type="match status" value="1"/>
</dbReference>
<organism evidence="3 4">
    <name type="scientific">Vanrija pseudolonga</name>
    <dbReference type="NCBI Taxonomy" id="143232"/>
    <lineage>
        <taxon>Eukaryota</taxon>
        <taxon>Fungi</taxon>
        <taxon>Dikarya</taxon>
        <taxon>Basidiomycota</taxon>
        <taxon>Agaricomycotina</taxon>
        <taxon>Tremellomycetes</taxon>
        <taxon>Trichosporonales</taxon>
        <taxon>Trichosporonaceae</taxon>
        <taxon>Vanrija</taxon>
    </lineage>
</organism>